<dbReference type="AlphaFoldDB" id="R9B5D6"/>
<dbReference type="HOGENOM" id="CLU_1544332_0_0_6"/>
<evidence type="ECO:0000313" key="3">
    <source>
        <dbReference type="EMBL" id="MDO3657182.1"/>
    </source>
</evidence>
<dbReference type="RefSeq" id="WP_016162598.1">
    <property type="nucleotide sequence ID" value="NZ_JAKZGC010000019.1"/>
</dbReference>
<keyword evidence="1" id="KW-1133">Transmembrane helix</keyword>
<accession>R9B5D6</accession>
<feature type="transmembrane region" description="Helical" evidence="1">
    <location>
        <begin position="147"/>
        <end position="170"/>
    </location>
</feature>
<dbReference type="OrthoDB" id="6392713at2"/>
<reference evidence="2 4" key="1">
    <citation type="submission" date="2013-03" db="EMBL/GenBank/DDBJ databases">
        <title>The Genome Sequence of Acinetobacter sp. CIP 110321.</title>
        <authorList>
            <consortium name="The Broad Institute Genome Sequencing Platform"/>
            <consortium name="The Broad Institute Genome Sequencing Center for Infectious Disease"/>
            <person name="Cerqueira G."/>
            <person name="Feldgarden M."/>
            <person name="Courvalin P."/>
            <person name="Perichon B."/>
            <person name="Grillot-Courvalin C."/>
            <person name="Clermont D."/>
            <person name="Rocha E."/>
            <person name="Yoon E.-J."/>
            <person name="Nemec A."/>
            <person name="Walker B."/>
            <person name="Young S.K."/>
            <person name="Zeng Q."/>
            <person name="Gargeya S."/>
            <person name="Fitzgerald M."/>
            <person name="Haas B."/>
            <person name="Abouelleil A."/>
            <person name="Alvarado L."/>
            <person name="Arachchi H.M."/>
            <person name="Berlin A.M."/>
            <person name="Chapman S.B."/>
            <person name="Dewar J."/>
            <person name="Goldberg J."/>
            <person name="Griggs A."/>
            <person name="Gujja S."/>
            <person name="Hansen M."/>
            <person name="Howarth C."/>
            <person name="Imamovic A."/>
            <person name="Larimer J."/>
            <person name="McCowan C."/>
            <person name="Murphy C."/>
            <person name="Neiman D."/>
            <person name="Pearson M."/>
            <person name="Priest M."/>
            <person name="Roberts A."/>
            <person name="Saif S."/>
            <person name="Shea T."/>
            <person name="Sisk P."/>
            <person name="Sykes S."/>
            <person name="Wortman J."/>
            <person name="Nusbaum C."/>
            <person name="Birren B."/>
        </authorList>
    </citation>
    <scope>NUCLEOTIDE SEQUENCE [LARGE SCALE GENOMIC DNA]</scope>
    <source>
        <strain evidence="2 4">CIP 110321</strain>
    </source>
</reference>
<evidence type="ECO:0000256" key="1">
    <source>
        <dbReference type="SAM" id="Phobius"/>
    </source>
</evidence>
<dbReference type="EMBL" id="AQFL01000005">
    <property type="protein sequence ID" value="EOR09653.1"/>
    <property type="molecule type" value="Genomic_DNA"/>
</dbReference>
<proteinExistence type="predicted"/>
<gene>
    <name evidence="2" type="ORF">F896_00675</name>
    <name evidence="3" type="ORF">Q3V53_08185</name>
</gene>
<keyword evidence="5" id="KW-1185">Reference proteome</keyword>
<organism evidence="2 4">
    <name type="scientific">Acinetobacter genomosp. 15BJ</name>
    <dbReference type="NCBI Taxonomy" id="106651"/>
    <lineage>
        <taxon>Bacteria</taxon>
        <taxon>Pseudomonadati</taxon>
        <taxon>Pseudomonadota</taxon>
        <taxon>Gammaproteobacteria</taxon>
        <taxon>Moraxellales</taxon>
        <taxon>Moraxellaceae</taxon>
        <taxon>Acinetobacter</taxon>
    </lineage>
</organism>
<reference evidence="3 5" key="2">
    <citation type="submission" date="2023-07" db="EMBL/GenBank/DDBJ databases">
        <title>A novel proteolytic Acinetobacter species.</title>
        <authorList>
            <person name="Nemec A."/>
            <person name="Radolfova-Krizova L."/>
        </authorList>
    </citation>
    <scope>NUCLEOTIDE SEQUENCE [LARGE SCALE GENOMIC DNA]</scope>
    <source>
        <strain evidence="3 5">NIPH 1865</strain>
    </source>
</reference>
<sequence length="173" mass="20579">MLEIILKTIPFTPLLYWFFSKTFRMAKKRKFYEAQISTLDDYIKSYYKVETIEFSLRDLKARQVTCNDWVGSKFLDFAIRNKCPNIFGAISDFDTSWLLIKLEDDQAGDVKLVCKYKKKTVERVFYLIVITYFFCGSILFVNRTLLIILGLLDLSSIPTYAWWYNFVFYISVF</sequence>
<dbReference type="Proteomes" id="UP001168902">
    <property type="component" value="Unassembled WGS sequence"/>
</dbReference>
<feature type="transmembrane region" description="Helical" evidence="1">
    <location>
        <begin position="124"/>
        <end position="141"/>
    </location>
</feature>
<dbReference type="Proteomes" id="UP000016203">
    <property type="component" value="Unassembled WGS sequence"/>
</dbReference>
<evidence type="ECO:0000313" key="4">
    <source>
        <dbReference type="Proteomes" id="UP000016203"/>
    </source>
</evidence>
<name>R9B5D6_9GAMM</name>
<comment type="caution">
    <text evidence="2">The sequence shown here is derived from an EMBL/GenBank/DDBJ whole genome shotgun (WGS) entry which is preliminary data.</text>
</comment>
<keyword evidence="1" id="KW-0472">Membrane</keyword>
<keyword evidence="1" id="KW-0812">Transmembrane</keyword>
<protein>
    <submittedName>
        <fullName evidence="2">Uncharacterized protein</fullName>
    </submittedName>
</protein>
<dbReference type="PATRIC" id="fig|1217699.3.peg.649"/>
<dbReference type="EMBL" id="JAUMJH010000016">
    <property type="protein sequence ID" value="MDO3657182.1"/>
    <property type="molecule type" value="Genomic_DNA"/>
</dbReference>
<evidence type="ECO:0000313" key="2">
    <source>
        <dbReference type="EMBL" id="EOR09653.1"/>
    </source>
</evidence>
<evidence type="ECO:0000313" key="5">
    <source>
        <dbReference type="Proteomes" id="UP001168902"/>
    </source>
</evidence>